<reference evidence="1 2" key="1">
    <citation type="journal article" date="2019" name="Commun. Biol.">
        <title>The bagworm genome reveals a unique fibroin gene that provides high tensile strength.</title>
        <authorList>
            <person name="Kono N."/>
            <person name="Nakamura H."/>
            <person name="Ohtoshi R."/>
            <person name="Tomita M."/>
            <person name="Numata K."/>
            <person name="Arakawa K."/>
        </authorList>
    </citation>
    <scope>NUCLEOTIDE SEQUENCE [LARGE SCALE GENOMIC DNA]</scope>
</reference>
<sequence length="162" mass="19276">MQLTGMLLPTTENNFKQYERNSALHRRNSSRPLRKTHSDQIFVMRQKKYNLENVTRVLRFLNVITHEYVSAVFQQTSLTIKNHVTDSEPTRDRRTSRRRRRVGREIRKINTRADEQKARRYIHEVANAISRDVGPVQTRADPPRDKRRRLVIGTVCAYCFIR</sequence>
<dbReference type="AlphaFoldDB" id="A0A4C1VMH3"/>
<evidence type="ECO:0000313" key="2">
    <source>
        <dbReference type="Proteomes" id="UP000299102"/>
    </source>
</evidence>
<name>A0A4C1VMH3_EUMVA</name>
<accession>A0A4C1VMH3</accession>
<keyword evidence="2" id="KW-1185">Reference proteome</keyword>
<evidence type="ECO:0000313" key="1">
    <source>
        <dbReference type="EMBL" id="GBP38965.1"/>
    </source>
</evidence>
<comment type="caution">
    <text evidence="1">The sequence shown here is derived from an EMBL/GenBank/DDBJ whole genome shotgun (WGS) entry which is preliminary data.</text>
</comment>
<dbReference type="EMBL" id="BGZK01000357">
    <property type="protein sequence ID" value="GBP38965.1"/>
    <property type="molecule type" value="Genomic_DNA"/>
</dbReference>
<protein>
    <submittedName>
        <fullName evidence="1">Uncharacterized protein</fullName>
    </submittedName>
</protein>
<gene>
    <name evidence="1" type="ORF">EVAR_95584_1</name>
</gene>
<dbReference type="Proteomes" id="UP000299102">
    <property type="component" value="Unassembled WGS sequence"/>
</dbReference>
<organism evidence="1 2">
    <name type="scientific">Eumeta variegata</name>
    <name type="common">Bagworm moth</name>
    <name type="synonym">Eumeta japonica</name>
    <dbReference type="NCBI Taxonomy" id="151549"/>
    <lineage>
        <taxon>Eukaryota</taxon>
        <taxon>Metazoa</taxon>
        <taxon>Ecdysozoa</taxon>
        <taxon>Arthropoda</taxon>
        <taxon>Hexapoda</taxon>
        <taxon>Insecta</taxon>
        <taxon>Pterygota</taxon>
        <taxon>Neoptera</taxon>
        <taxon>Endopterygota</taxon>
        <taxon>Lepidoptera</taxon>
        <taxon>Glossata</taxon>
        <taxon>Ditrysia</taxon>
        <taxon>Tineoidea</taxon>
        <taxon>Psychidae</taxon>
        <taxon>Oiketicinae</taxon>
        <taxon>Eumeta</taxon>
    </lineage>
</organism>
<proteinExistence type="predicted"/>